<evidence type="ECO:0000313" key="4">
    <source>
        <dbReference type="Proteomes" id="UP000245627"/>
    </source>
</evidence>
<comment type="caution">
    <text evidence="3">The sequence shown here is derived from an EMBL/GenBank/DDBJ whole genome shotgun (WGS) entry which is preliminary data.</text>
</comment>
<sequence length="271" mass="30807">MKTYLYLLIVAIAFGLSATTATQAQTQDSLITERDSSRKVNMNITLGKGDDEDNNSSKKKVKYPCIFGGLTFTRIDWGFSRPMDNGSFTFSEENQFLSHSRASNFGFDIAQFGVRLDDNFKIYTAAGFEWNYMRLTNNVILNQNQAPLTPTFVDRNEVNYTKNVLTSTYLRVPVAFEWRSGRSRGGDRVRIVAGPMFGILLKGSQRLRSDELGKQSFRDTYNLQSFQYGAHLRVGFGSFGVFTKYYMNDMFEQSPDQKGFKNFAFGLTLGF</sequence>
<dbReference type="RefSeq" id="WP_116775486.1">
    <property type="nucleotide sequence ID" value="NZ_QDKG01000002.1"/>
</dbReference>
<evidence type="ECO:0000313" key="3">
    <source>
        <dbReference type="EMBL" id="PVH25915.1"/>
    </source>
</evidence>
<organism evidence="3 4">
    <name type="scientific">Sphingobacterium corticibacter</name>
    <dbReference type="NCBI Taxonomy" id="2171749"/>
    <lineage>
        <taxon>Bacteria</taxon>
        <taxon>Pseudomonadati</taxon>
        <taxon>Bacteroidota</taxon>
        <taxon>Sphingobacteriia</taxon>
        <taxon>Sphingobacteriales</taxon>
        <taxon>Sphingobacteriaceae</taxon>
        <taxon>Sphingobacterium</taxon>
    </lineage>
</organism>
<dbReference type="InterPro" id="IPR025665">
    <property type="entry name" value="Beta-barrel_OMP_2"/>
</dbReference>
<evidence type="ECO:0000259" key="2">
    <source>
        <dbReference type="Pfam" id="PF13568"/>
    </source>
</evidence>
<feature type="signal peptide" evidence="1">
    <location>
        <begin position="1"/>
        <end position="24"/>
    </location>
</feature>
<evidence type="ECO:0000256" key="1">
    <source>
        <dbReference type="SAM" id="SignalP"/>
    </source>
</evidence>
<keyword evidence="4" id="KW-1185">Reference proteome</keyword>
<protein>
    <recommendedName>
        <fullName evidence="2">Outer membrane protein beta-barrel domain-containing protein</fullName>
    </recommendedName>
</protein>
<feature type="chain" id="PRO_5015743767" description="Outer membrane protein beta-barrel domain-containing protein" evidence="1">
    <location>
        <begin position="25"/>
        <end position="271"/>
    </location>
</feature>
<dbReference type="EMBL" id="QDKG01000002">
    <property type="protein sequence ID" value="PVH25915.1"/>
    <property type="molecule type" value="Genomic_DNA"/>
</dbReference>
<keyword evidence="1" id="KW-0732">Signal</keyword>
<dbReference type="Proteomes" id="UP000245627">
    <property type="component" value="Unassembled WGS sequence"/>
</dbReference>
<gene>
    <name evidence="3" type="ORF">DC487_08280</name>
</gene>
<accession>A0A2T8HKI5</accession>
<name>A0A2T8HKI5_9SPHI</name>
<reference evidence="3 4" key="1">
    <citation type="submission" date="2018-04" db="EMBL/GenBank/DDBJ databases">
        <title>Sphingobacterium cortibacter sp. nov.</title>
        <authorList>
            <person name="Li Y."/>
        </authorList>
    </citation>
    <scope>NUCLEOTIDE SEQUENCE [LARGE SCALE GENOMIC DNA]</scope>
    <source>
        <strain evidence="3 4">2c-3</strain>
    </source>
</reference>
<dbReference type="AlphaFoldDB" id="A0A2T8HKI5"/>
<proteinExistence type="predicted"/>
<dbReference type="Pfam" id="PF13568">
    <property type="entry name" value="OMP_b-brl_2"/>
    <property type="match status" value="1"/>
</dbReference>
<feature type="domain" description="Outer membrane protein beta-barrel" evidence="2">
    <location>
        <begin position="83"/>
        <end position="247"/>
    </location>
</feature>
<dbReference type="OrthoDB" id="666719at2"/>